<dbReference type="GO" id="GO:0072659">
    <property type="term" value="P:protein localization to plasma membrane"/>
    <property type="evidence" value="ECO:0007669"/>
    <property type="project" value="TreeGrafter"/>
</dbReference>
<evidence type="ECO:0000256" key="1">
    <source>
        <dbReference type="SAM" id="MobiDB-lite"/>
    </source>
</evidence>
<dbReference type="InterPro" id="IPR019381">
    <property type="entry name" value="PACS1/2_C"/>
</dbReference>
<organism evidence="2 3">
    <name type="scientific">Myotis davidii</name>
    <name type="common">David's myotis</name>
    <dbReference type="NCBI Taxonomy" id="225400"/>
    <lineage>
        <taxon>Eukaryota</taxon>
        <taxon>Metazoa</taxon>
        <taxon>Chordata</taxon>
        <taxon>Craniata</taxon>
        <taxon>Vertebrata</taxon>
        <taxon>Euteleostomi</taxon>
        <taxon>Mammalia</taxon>
        <taxon>Eutheria</taxon>
        <taxon>Laurasiatheria</taxon>
        <taxon>Chiroptera</taxon>
        <taxon>Yangochiroptera</taxon>
        <taxon>Vespertilionidae</taxon>
        <taxon>Myotis</taxon>
    </lineage>
</organism>
<proteinExistence type="predicted"/>
<reference evidence="3" key="1">
    <citation type="journal article" date="2013" name="Science">
        <title>Comparative analysis of bat genomes provides insight into the evolution of flight and immunity.</title>
        <authorList>
            <person name="Zhang G."/>
            <person name="Cowled C."/>
            <person name="Shi Z."/>
            <person name="Huang Z."/>
            <person name="Bishop-Lilly K.A."/>
            <person name="Fang X."/>
            <person name="Wynne J.W."/>
            <person name="Xiong Z."/>
            <person name="Baker M.L."/>
            <person name="Zhao W."/>
            <person name="Tachedjian M."/>
            <person name="Zhu Y."/>
            <person name="Zhou P."/>
            <person name="Jiang X."/>
            <person name="Ng J."/>
            <person name="Yang L."/>
            <person name="Wu L."/>
            <person name="Xiao J."/>
            <person name="Feng Y."/>
            <person name="Chen Y."/>
            <person name="Sun X."/>
            <person name="Zhang Y."/>
            <person name="Marsh G.A."/>
            <person name="Crameri G."/>
            <person name="Broder C.C."/>
            <person name="Frey K.G."/>
            <person name="Wang L.F."/>
            <person name="Wang J."/>
        </authorList>
    </citation>
    <scope>NUCLEOTIDE SEQUENCE [LARGE SCALE GENOMIC DNA]</scope>
</reference>
<feature type="region of interest" description="Disordered" evidence="1">
    <location>
        <begin position="20"/>
        <end position="47"/>
    </location>
</feature>
<evidence type="ECO:0000313" key="2">
    <source>
        <dbReference type="EMBL" id="ELK35835.1"/>
    </source>
</evidence>
<dbReference type="GO" id="GO:0044325">
    <property type="term" value="F:transmembrane transporter binding"/>
    <property type="evidence" value="ECO:0007669"/>
    <property type="project" value="TreeGrafter"/>
</dbReference>
<gene>
    <name evidence="2" type="ORF">MDA_GLEAN10006156</name>
</gene>
<accession>L5MC43</accession>
<dbReference type="PANTHER" id="PTHR13280:SF15">
    <property type="entry name" value="PHOSPHOFURIN ACIDIC CLUSTER SORTING PROTEIN 2"/>
    <property type="match status" value="1"/>
</dbReference>
<dbReference type="Proteomes" id="UP000010556">
    <property type="component" value="Unassembled WGS sequence"/>
</dbReference>
<dbReference type="EMBL" id="KB102159">
    <property type="protein sequence ID" value="ELK35835.1"/>
    <property type="molecule type" value="Genomic_DNA"/>
</dbReference>
<feature type="compositionally biased region" description="Low complexity" evidence="1">
    <location>
        <begin position="139"/>
        <end position="149"/>
    </location>
</feature>
<dbReference type="AlphaFoldDB" id="L5MC43"/>
<evidence type="ECO:0000313" key="3">
    <source>
        <dbReference type="Proteomes" id="UP000010556"/>
    </source>
</evidence>
<name>L5MC43_MYODS</name>
<sequence>MQASCKAKYRVHYSAGEHENFFSEQEASDDAAQGQEPDEDDINVEKPKKQWPVIIRMMSMTRHQYIKEKVGAWLSRVKASEEALDPEQDPADHVPEGRRTCTFCMTCWRTSDSSPDREDGDSLLSTTKPKLRPYFEGLSHSSSNRSIHSARSKEEPPREQPAPPKDSLEAEASALDMLTKKLLPSRRITKTESLIPSTKAKGKHPGDHGWAGA</sequence>
<keyword evidence="3" id="KW-1185">Reference proteome</keyword>
<dbReference type="PANTHER" id="PTHR13280">
    <property type="entry name" value="PHOSPHOFURIN ACIDIC CLUSTER SORTING PROTEIN"/>
    <property type="match status" value="1"/>
</dbReference>
<feature type="region of interest" description="Disordered" evidence="1">
    <location>
        <begin position="111"/>
        <end position="213"/>
    </location>
</feature>
<protein>
    <submittedName>
        <fullName evidence="2">Phosphofurin acidic cluster sorting protein 2</fullName>
    </submittedName>
</protein>